<evidence type="ECO:0000256" key="2">
    <source>
        <dbReference type="ARBA" id="ARBA00022840"/>
    </source>
</evidence>
<dbReference type="EMBL" id="MPDM01000003">
    <property type="protein sequence ID" value="OKL50065.1"/>
    <property type="molecule type" value="Genomic_DNA"/>
</dbReference>
<dbReference type="RefSeq" id="WP_075361392.1">
    <property type="nucleotide sequence ID" value="NZ_MPDM01000003.1"/>
</dbReference>
<keyword evidence="1" id="KW-0547">Nucleotide-binding</keyword>
<reference evidence="5" key="1">
    <citation type="submission" date="2016-11" db="EMBL/GenBank/DDBJ databases">
        <title>Actinomyces gypaetusis sp. nov. isolated from Gypaetus barbatus in Qinghai Tibet Plateau China.</title>
        <authorList>
            <person name="Meng X."/>
        </authorList>
    </citation>
    <scope>NUCLEOTIDE SEQUENCE [LARGE SCALE GENOMIC DNA]</scope>
    <source>
        <strain evidence="5">DSM 15383</strain>
    </source>
</reference>
<dbReference type="InterPro" id="IPR027417">
    <property type="entry name" value="P-loop_NTPase"/>
</dbReference>
<dbReference type="PANTHER" id="PTHR43158:SF2">
    <property type="entry name" value="SKFA PEPTIDE EXPORT ATP-BINDING PROTEIN SKFE"/>
    <property type="match status" value="1"/>
</dbReference>
<dbReference type="GO" id="GO:0016887">
    <property type="term" value="F:ATP hydrolysis activity"/>
    <property type="evidence" value="ECO:0007669"/>
    <property type="project" value="InterPro"/>
</dbReference>
<dbReference type="Gene3D" id="3.40.50.300">
    <property type="entry name" value="P-loop containing nucleotide triphosphate hydrolases"/>
    <property type="match status" value="1"/>
</dbReference>
<dbReference type="GO" id="GO:0005524">
    <property type="term" value="F:ATP binding"/>
    <property type="evidence" value="ECO:0007669"/>
    <property type="project" value="UniProtKB-KW"/>
</dbReference>
<sequence length="261" mass="28187">MDTVFSLNDVNVNIDNTAILTALNWRQKVGEHWVVLGPNGAGKTTLTKLLMGRLPATSGSVDILGEPVAEVPSAELNSLVGYSSSALATRLPARQTVLDVVLAAAQGRTSRFRESYEDIDLERAHNLLAAFSVAELAERLYGTLSNGEKQRVQVARAFMADPQALILDEPASGLDLGARENLLMALTELAGDHRSPAMLLVTHHLEEIPAGYTHVLIMSAGRVLHSGEIAATLTSENLSEAFGMEIQVESSQGRWWAHGRR</sequence>
<dbReference type="PROSITE" id="PS50893">
    <property type="entry name" value="ABC_TRANSPORTER_2"/>
    <property type="match status" value="1"/>
</dbReference>
<organism evidence="4 5">
    <name type="scientific">Boudabousia marimammalium</name>
    <dbReference type="NCBI Taxonomy" id="156892"/>
    <lineage>
        <taxon>Bacteria</taxon>
        <taxon>Bacillati</taxon>
        <taxon>Actinomycetota</taxon>
        <taxon>Actinomycetes</taxon>
        <taxon>Actinomycetales</taxon>
        <taxon>Actinomycetaceae</taxon>
        <taxon>Boudabousia</taxon>
    </lineage>
</organism>
<gene>
    <name evidence="4" type="ORF">BM477_04055</name>
</gene>
<dbReference type="STRING" id="156892.BM477_04055"/>
<proteinExistence type="predicted"/>
<dbReference type="Pfam" id="PF00005">
    <property type="entry name" value="ABC_tran"/>
    <property type="match status" value="1"/>
</dbReference>
<dbReference type="InterPro" id="IPR003439">
    <property type="entry name" value="ABC_transporter-like_ATP-bd"/>
</dbReference>
<evidence type="ECO:0000259" key="3">
    <source>
        <dbReference type="PROSITE" id="PS50893"/>
    </source>
</evidence>
<dbReference type="SMART" id="SM00382">
    <property type="entry name" value="AAA"/>
    <property type="match status" value="1"/>
</dbReference>
<evidence type="ECO:0000313" key="4">
    <source>
        <dbReference type="EMBL" id="OKL50065.1"/>
    </source>
</evidence>
<name>A0A1Q5PRK1_9ACTO</name>
<protein>
    <submittedName>
        <fullName evidence="4">Iron ABC transporter ATP-binding protein</fullName>
    </submittedName>
</protein>
<dbReference type="SUPFAM" id="SSF52540">
    <property type="entry name" value="P-loop containing nucleoside triphosphate hydrolases"/>
    <property type="match status" value="1"/>
</dbReference>
<evidence type="ECO:0000313" key="5">
    <source>
        <dbReference type="Proteomes" id="UP000186465"/>
    </source>
</evidence>
<dbReference type="InterPro" id="IPR003593">
    <property type="entry name" value="AAA+_ATPase"/>
</dbReference>
<keyword evidence="5" id="KW-1185">Reference proteome</keyword>
<dbReference type="Proteomes" id="UP000186465">
    <property type="component" value="Unassembled WGS sequence"/>
</dbReference>
<dbReference type="PANTHER" id="PTHR43158">
    <property type="entry name" value="SKFA PEPTIDE EXPORT ATP-BINDING PROTEIN SKFE"/>
    <property type="match status" value="1"/>
</dbReference>
<evidence type="ECO:0000256" key="1">
    <source>
        <dbReference type="ARBA" id="ARBA00022741"/>
    </source>
</evidence>
<keyword evidence="2 4" id="KW-0067">ATP-binding</keyword>
<dbReference type="OrthoDB" id="9789994at2"/>
<dbReference type="AlphaFoldDB" id="A0A1Q5PRK1"/>
<comment type="caution">
    <text evidence="4">The sequence shown here is derived from an EMBL/GenBank/DDBJ whole genome shotgun (WGS) entry which is preliminary data.</text>
</comment>
<feature type="domain" description="ABC transporter" evidence="3">
    <location>
        <begin position="5"/>
        <end position="245"/>
    </location>
</feature>
<accession>A0A1Q5PRK1</accession>